<reference evidence="1" key="1">
    <citation type="submission" date="2022-07" db="EMBL/GenBank/DDBJ databases">
        <title>Draft genome sequence of Zalerion maritima ATCC 34329, a (micro)plastics degrading marine fungus.</title>
        <authorList>
            <person name="Paco A."/>
            <person name="Goncalves M.F.M."/>
            <person name="Rocha-Santos T.A.P."/>
            <person name="Alves A."/>
        </authorList>
    </citation>
    <scope>NUCLEOTIDE SEQUENCE</scope>
    <source>
        <strain evidence="1">ATCC 34329</strain>
    </source>
</reference>
<dbReference type="EMBL" id="JAKWBI020000057">
    <property type="protein sequence ID" value="KAJ2904294.1"/>
    <property type="molecule type" value="Genomic_DNA"/>
</dbReference>
<dbReference type="Proteomes" id="UP001201980">
    <property type="component" value="Unassembled WGS sequence"/>
</dbReference>
<name>A0AAD5RVW6_9PEZI</name>
<sequence>MTSTTLWRPMAPAVYIVPVGVPATVKHDVHSGGLERQGTEDDDIKVATAGWPDNLRSGSVRHAAVKVGEAWAREDPTWPRGFCSSNEKVGAAISSERSAGV</sequence>
<protein>
    <submittedName>
        <fullName evidence="1">Kinesin light chain 3</fullName>
    </submittedName>
</protein>
<evidence type="ECO:0000313" key="2">
    <source>
        <dbReference type="Proteomes" id="UP001201980"/>
    </source>
</evidence>
<comment type="caution">
    <text evidence="1">The sequence shown here is derived from an EMBL/GenBank/DDBJ whole genome shotgun (WGS) entry which is preliminary data.</text>
</comment>
<evidence type="ECO:0000313" key="1">
    <source>
        <dbReference type="EMBL" id="KAJ2904294.1"/>
    </source>
</evidence>
<proteinExistence type="predicted"/>
<gene>
    <name evidence="1" type="ORF">MKZ38_008353</name>
</gene>
<organism evidence="1 2">
    <name type="scientific">Zalerion maritima</name>
    <dbReference type="NCBI Taxonomy" id="339359"/>
    <lineage>
        <taxon>Eukaryota</taxon>
        <taxon>Fungi</taxon>
        <taxon>Dikarya</taxon>
        <taxon>Ascomycota</taxon>
        <taxon>Pezizomycotina</taxon>
        <taxon>Sordariomycetes</taxon>
        <taxon>Lulworthiomycetidae</taxon>
        <taxon>Lulworthiales</taxon>
        <taxon>Lulworthiaceae</taxon>
        <taxon>Zalerion</taxon>
    </lineage>
</organism>
<keyword evidence="2" id="KW-1185">Reference proteome</keyword>
<accession>A0AAD5RVW6</accession>
<dbReference type="AlphaFoldDB" id="A0AAD5RVW6"/>